<reference evidence="1 2" key="1">
    <citation type="submission" date="2020-07" db="EMBL/GenBank/DDBJ databases">
        <title>Bradyrhizobium diversity isolated from nodules of indigenous legumes of Western Australia.</title>
        <authorList>
            <person name="Klepa M.S."/>
        </authorList>
    </citation>
    <scope>NUCLEOTIDE SEQUENCE [LARGE SCALE GENOMIC DNA]</scope>
    <source>
        <strain evidence="1 2">CNPSo 4019</strain>
    </source>
</reference>
<evidence type="ECO:0008006" key="3">
    <source>
        <dbReference type="Google" id="ProtNLM"/>
    </source>
</evidence>
<accession>A0ABS0NZL5</accession>
<proteinExistence type="predicted"/>
<evidence type="ECO:0000313" key="1">
    <source>
        <dbReference type="EMBL" id="MBH5386455.1"/>
    </source>
</evidence>
<organism evidence="1 2">
    <name type="scientific">Bradyrhizobium diversitatis</name>
    <dbReference type="NCBI Taxonomy" id="2755406"/>
    <lineage>
        <taxon>Bacteria</taxon>
        <taxon>Pseudomonadati</taxon>
        <taxon>Pseudomonadota</taxon>
        <taxon>Alphaproteobacteria</taxon>
        <taxon>Hyphomicrobiales</taxon>
        <taxon>Nitrobacteraceae</taxon>
        <taxon>Bradyrhizobium</taxon>
    </lineage>
</organism>
<gene>
    <name evidence="1" type="ORF">H1B27_09170</name>
</gene>
<evidence type="ECO:0000313" key="2">
    <source>
        <dbReference type="Proteomes" id="UP001194539"/>
    </source>
</evidence>
<dbReference type="EMBL" id="JACEGD010000008">
    <property type="protein sequence ID" value="MBH5386455.1"/>
    <property type="molecule type" value="Genomic_DNA"/>
</dbReference>
<name>A0ABS0NZL5_9BRAD</name>
<keyword evidence="2" id="KW-1185">Reference proteome</keyword>
<protein>
    <recommendedName>
        <fullName evidence="3">Cysteine-rich CPCC domain-containing protein</fullName>
    </recommendedName>
</protein>
<sequence>MNRTTSCTGCGHALVPILTAKGRVEPSCLWCEGLDARALDMAKWADSPFGKPERSVRQSFE</sequence>
<dbReference type="RefSeq" id="WP_061877727.1">
    <property type="nucleotide sequence ID" value="NZ_JACEGD010000008.1"/>
</dbReference>
<comment type="caution">
    <text evidence="1">The sequence shown here is derived from an EMBL/GenBank/DDBJ whole genome shotgun (WGS) entry which is preliminary data.</text>
</comment>
<dbReference type="Proteomes" id="UP001194539">
    <property type="component" value="Unassembled WGS sequence"/>
</dbReference>